<feature type="region of interest" description="Disordered" evidence="1">
    <location>
        <begin position="621"/>
        <end position="864"/>
    </location>
</feature>
<feature type="transmembrane region" description="Helical" evidence="2">
    <location>
        <begin position="41"/>
        <end position="59"/>
    </location>
</feature>
<evidence type="ECO:0000313" key="4">
    <source>
        <dbReference type="EMBL" id="KYK66216.1"/>
    </source>
</evidence>
<dbReference type="GO" id="GO:0005525">
    <property type="term" value="F:GTP binding"/>
    <property type="evidence" value="ECO:0007669"/>
    <property type="project" value="InterPro"/>
</dbReference>
<comment type="caution">
    <text evidence="4">The sequence shown here is derived from an EMBL/GenBank/DDBJ whole genome shotgun (WGS) entry which is preliminary data.</text>
</comment>
<feature type="region of interest" description="Disordered" evidence="1">
    <location>
        <begin position="234"/>
        <end position="346"/>
    </location>
</feature>
<reference evidence="5" key="1">
    <citation type="submission" date="2016-03" db="EMBL/GenBank/DDBJ databases">
        <authorList>
            <person name="Sibley D."/>
            <person name="Venepally P."/>
            <person name="Karamycheva S."/>
            <person name="Hadjithomas M."/>
            <person name="Khan A."/>
            <person name="Brunk B."/>
            <person name="Roos D."/>
            <person name="Caler E."/>
            <person name="Lorenzi H."/>
        </authorList>
    </citation>
    <scope>NUCLEOTIDE SEQUENCE [LARGE SCALE GENOMIC DNA]</scope>
    <source>
        <strain evidence="5">TgCatPRC2</strain>
    </source>
</reference>
<evidence type="ECO:0000313" key="5">
    <source>
        <dbReference type="Proteomes" id="UP000075225"/>
    </source>
</evidence>
<dbReference type="Proteomes" id="UP000075225">
    <property type="component" value="Unassembled WGS sequence"/>
</dbReference>
<feature type="compositionally biased region" description="Acidic residues" evidence="1">
    <location>
        <begin position="727"/>
        <end position="736"/>
    </location>
</feature>
<dbReference type="PANTHER" id="PTHR11702">
    <property type="entry name" value="DEVELOPMENTALLY REGULATED GTP-BINDING PROTEIN-RELATED"/>
    <property type="match status" value="1"/>
</dbReference>
<dbReference type="Pfam" id="PF01018">
    <property type="entry name" value="GTP1_OBG"/>
    <property type="match status" value="1"/>
</dbReference>
<dbReference type="AlphaFoldDB" id="A0A151HA41"/>
<gene>
    <name evidence="4" type="ORF">TGPRC2_239340A</name>
</gene>
<dbReference type="InterPro" id="IPR036726">
    <property type="entry name" value="GTP1_OBG_dom_sf"/>
</dbReference>
<feature type="region of interest" description="Disordered" evidence="1">
    <location>
        <begin position="108"/>
        <end position="208"/>
    </location>
</feature>
<dbReference type="EMBL" id="AHZP02001765">
    <property type="protein sequence ID" value="KYK66216.1"/>
    <property type="molecule type" value="Genomic_DNA"/>
</dbReference>
<dbReference type="GO" id="GO:0042254">
    <property type="term" value="P:ribosome biogenesis"/>
    <property type="evidence" value="ECO:0007669"/>
    <property type="project" value="UniProtKB-UniRule"/>
</dbReference>
<feature type="compositionally biased region" description="Basic and acidic residues" evidence="1">
    <location>
        <begin position="542"/>
        <end position="566"/>
    </location>
</feature>
<dbReference type="SUPFAM" id="SSF82051">
    <property type="entry name" value="Obg GTP-binding protein N-terminal domain"/>
    <property type="match status" value="1"/>
</dbReference>
<feature type="compositionally biased region" description="Low complexity" evidence="1">
    <location>
        <begin position="412"/>
        <end position="421"/>
    </location>
</feature>
<organism evidence="4 5">
    <name type="scientific">Toxoplasma gondii TgCatPRC2</name>
    <dbReference type="NCBI Taxonomy" id="1130821"/>
    <lineage>
        <taxon>Eukaryota</taxon>
        <taxon>Sar</taxon>
        <taxon>Alveolata</taxon>
        <taxon>Apicomplexa</taxon>
        <taxon>Conoidasida</taxon>
        <taxon>Coccidia</taxon>
        <taxon>Eucoccidiorida</taxon>
        <taxon>Eimeriorina</taxon>
        <taxon>Sarcocystidae</taxon>
        <taxon>Toxoplasma</taxon>
    </lineage>
</organism>
<feature type="compositionally biased region" description="Low complexity" evidence="1">
    <location>
        <begin position="682"/>
        <end position="694"/>
    </location>
</feature>
<feature type="region of interest" description="Disordered" evidence="1">
    <location>
        <begin position="358"/>
        <end position="431"/>
    </location>
</feature>
<feature type="compositionally biased region" description="Basic and acidic residues" evidence="1">
    <location>
        <begin position="656"/>
        <end position="671"/>
    </location>
</feature>
<dbReference type="InterPro" id="IPR045086">
    <property type="entry name" value="OBG_GTPase"/>
</dbReference>
<feature type="region of interest" description="Disordered" evidence="1">
    <location>
        <begin position="450"/>
        <end position="607"/>
    </location>
</feature>
<proteinExistence type="predicted"/>
<feature type="compositionally biased region" description="Basic and acidic residues" evidence="1">
    <location>
        <begin position="851"/>
        <end position="861"/>
    </location>
</feature>
<feature type="compositionally biased region" description="Basic and acidic residues" evidence="1">
    <location>
        <begin position="640"/>
        <end position="649"/>
    </location>
</feature>
<dbReference type="PANTHER" id="PTHR11702:SF31">
    <property type="entry name" value="MITOCHONDRIAL RIBOSOME-ASSOCIATED GTPASE 2"/>
    <property type="match status" value="1"/>
</dbReference>
<keyword evidence="2" id="KW-0812">Transmembrane</keyword>
<dbReference type="GO" id="GO:0003924">
    <property type="term" value="F:GTPase activity"/>
    <property type="evidence" value="ECO:0007669"/>
    <property type="project" value="InterPro"/>
</dbReference>
<name>A0A151HA41_TOXGO</name>
<feature type="compositionally biased region" description="Basic and acidic residues" evidence="1">
    <location>
        <begin position="450"/>
        <end position="459"/>
    </location>
</feature>
<feature type="compositionally biased region" description="Basic and acidic residues" evidence="1">
    <location>
        <begin position="574"/>
        <end position="591"/>
    </location>
</feature>
<dbReference type="VEuPathDB" id="ToxoDB:TGPRC2_239340A"/>
<dbReference type="InterPro" id="IPR006169">
    <property type="entry name" value="GTP1_OBG_dom"/>
</dbReference>
<feature type="compositionally biased region" description="Basic residues" evidence="1">
    <location>
        <begin position="629"/>
        <end position="639"/>
    </location>
</feature>
<dbReference type="Gene3D" id="2.70.210.12">
    <property type="entry name" value="GTP1/OBG domain"/>
    <property type="match status" value="1"/>
</dbReference>
<feature type="compositionally biased region" description="Gly residues" evidence="1">
    <location>
        <begin position="381"/>
        <end position="391"/>
    </location>
</feature>
<evidence type="ECO:0000256" key="1">
    <source>
        <dbReference type="SAM" id="MobiDB-lite"/>
    </source>
</evidence>
<accession>A0A151HA41</accession>
<feature type="compositionally biased region" description="Basic and acidic residues" evidence="1">
    <location>
        <begin position="121"/>
        <end position="141"/>
    </location>
</feature>
<feature type="compositionally biased region" description="Basic and acidic residues" evidence="1">
    <location>
        <begin position="703"/>
        <end position="715"/>
    </location>
</feature>
<evidence type="ECO:0000259" key="3">
    <source>
        <dbReference type="PROSITE" id="PS51883"/>
    </source>
</evidence>
<protein>
    <submittedName>
        <fullName evidence="4">GTP1/OBG protein</fullName>
    </submittedName>
</protein>
<feature type="compositionally biased region" description="Acidic residues" evidence="1">
    <location>
        <begin position="818"/>
        <end position="850"/>
    </location>
</feature>
<keyword evidence="2" id="KW-1133">Transmembrane helix</keyword>
<feature type="compositionally biased region" description="Acidic residues" evidence="1">
    <location>
        <begin position="592"/>
        <end position="606"/>
    </location>
</feature>
<sequence>MAASRFVPDGCSIECHYNLETPKTRLLVSSSLQAKRTGRRLPASLFSFLALAFLFLLSGEGATLLSPQTFASPDATSVAVAVSCVAPRRRHFALPPASCLLLRATGDPAKRNHSASSTGGGERKKRDFWKERRRDGQERKNTLSWFTRPSSAGRRSSFSPASRASSPLPAVTFFSSSSKPLPSFSSSPSAATRRSQKENDPRSSALHSQLSDLPLSTLLPPPWMLAPPSLVAFYNNHSSPSKQEVQDGEMEGEVEGEEGEEEETDEGEEPEGGEGEEGEEGEGEEGEGEEGEEDGEEAETSGDAFHGARRGRRERETGVAAPSKLPQSACASVAPQASGRPPLQPELSFLFFPPKAVTAEGGRGGEGCVSFRREKSLPKGGPDGAPGGKGGDVLLEVGEPPAVALSPPTRPAHPTETTTKTHLMETEASPVLCRRRRRRAGDQACLVRRGEKRAAEDLSRRKRGVWKAEDGGRGHGAMRHGSAGSHERMAVPPNTLVLDVTDLEEELRELKERRKEEEGDGSDEEDALLEKSLQAMLRTHGKREESAREGRENAPKKREDELGHDEGEPEREEGEPARVEQRGQESERSGENGEESEMEEVDDDEAFAVFAQMFSEFLENAEKRDASRKQGRNLVRRGAFRKETKDGGKRSTRYRLFFERGPHESQKPKSDEVEEDEEDAVESLLFSPFESESLGPAKKRRLARAESQERGLRRIETRRRRRRTSADEDEELEESVESGGESLVQRVRGRSDATRLRSTREEDARHTERRKSDKMYQPREEKNAKTMPEKAVAEHMAEKEEIRGDKEGEKEEIRGDKEGDEEEIRGDKEGDEEEIRGDKEGDGDDCDGDEKEGHEDDEKKAPAVHGVYLSRAGQQLLLARGGSGGRGNAAFLTNT</sequence>
<feature type="compositionally biased region" description="Basic and acidic residues" evidence="1">
    <location>
        <begin position="508"/>
        <end position="517"/>
    </location>
</feature>
<feature type="domain" description="Obg" evidence="3">
    <location>
        <begin position="349"/>
        <end position="895"/>
    </location>
</feature>
<dbReference type="PROSITE" id="PS51883">
    <property type="entry name" value="OBG"/>
    <property type="match status" value="1"/>
</dbReference>
<feature type="compositionally biased region" description="Acidic residues" evidence="1">
    <location>
        <begin position="246"/>
        <end position="300"/>
    </location>
</feature>
<feature type="compositionally biased region" description="Acidic residues" evidence="1">
    <location>
        <begin position="672"/>
        <end position="681"/>
    </location>
</feature>
<feature type="compositionally biased region" description="Acidic residues" evidence="1">
    <location>
        <begin position="518"/>
        <end position="527"/>
    </location>
</feature>
<keyword evidence="2" id="KW-0472">Membrane</keyword>
<evidence type="ECO:0000256" key="2">
    <source>
        <dbReference type="SAM" id="Phobius"/>
    </source>
</evidence>
<feature type="compositionally biased region" description="Basic and acidic residues" evidence="1">
    <location>
        <begin position="749"/>
        <end position="817"/>
    </location>
</feature>
<feature type="compositionally biased region" description="Low complexity" evidence="1">
    <location>
        <begin position="148"/>
        <end position="189"/>
    </location>
</feature>